<sequence>MVSLKRFPRLNNMWVNTKHKLAHWRERRGRATAHEVRVGAPQNVLFVVIDCLRADHVSGFGHDRPTTPTLDSFDGRSFSTATATSTWTFPSIASLVSGRYPHEHGGRFDTDPRDLSSEQFPTRPRSDVPTLPELLESAGYDTAMVSAIPMAEKSVGDRFQSVDIKYTDATERVDAALDWTDSRDRWFLHLQLGDPHAPLDIPARHRERFGVPDVEGLEDWRFRESTDGADFEEYRDARKRAYDAGIRGADDELGRLFEAVPDDTIVVVCGDHGEAFWEHTDLERRLNDDPRGFYGTDHGHSVFEETATVPLWIDAPTVEPGRDDTRVSLVDVVPTVADALELENAPEFSGRPLSQDSESPTPILCEETGYGYNQRAVWLSDRKLIDVPETGTTVWFDLGDDPKEATTRDDPPADLREAYETFGMGVHGDEKMEVDSATRGRLEELGYLE</sequence>
<feature type="compositionally biased region" description="Basic and acidic residues" evidence="2">
    <location>
        <begin position="103"/>
        <end position="116"/>
    </location>
</feature>
<comment type="caution">
    <text evidence="4">The sequence shown here is derived from an EMBL/GenBank/DDBJ whole genome shotgun (WGS) entry which is preliminary data.</text>
</comment>
<protein>
    <submittedName>
        <fullName evidence="4">Arylsulfatase, choline-sulfatase</fullName>
    </submittedName>
</protein>
<dbReference type="InterPro" id="IPR050738">
    <property type="entry name" value="Sulfatase"/>
</dbReference>
<evidence type="ECO:0000256" key="2">
    <source>
        <dbReference type="SAM" id="MobiDB-lite"/>
    </source>
</evidence>
<dbReference type="CDD" id="cd16148">
    <property type="entry name" value="sulfatase_like"/>
    <property type="match status" value="1"/>
</dbReference>
<gene>
    <name evidence="4" type="ORF">C440_01040</name>
</gene>
<keyword evidence="5" id="KW-1185">Reference proteome</keyword>
<evidence type="ECO:0000259" key="3">
    <source>
        <dbReference type="Pfam" id="PF00884"/>
    </source>
</evidence>
<dbReference type="Proteomes" id="UP000011550">
    <property type="component" value="Unassembled WGS sequence"/>
</dbReference>
<dbReference type="Gene3D" id="3.40.720.10">
    <property type="entry name" value="Alkaline Phosphatase, subunit A"/>
    <property type="match status" value="1"/>
</dbReference>
<dbReference type="EMBL" id="AOLN01000001">
    <property type="protein sequence ID" value="ELZ98898.1"/>
    <property type="molecule type" value="Genomic_DNA"/>
</dbReference>
<reference evidence="4 5" key="1">
    <citation type="journal article" date="2014" name="PLoS Genet.">
        <title>Phylogenetically driven sequencing of extremely halophilic archaea reveals strategies for static and dynamic osmo-response.</title>
        <authorList>
            <person name="Becker E.A."/>
            <person name="Seitzer P.M."/>
            <person name="Tritt A."/>
            <person name="Larsen D."/>
            <person name="Krusor M."/>
            <person name="Yao A.I."/>
            <person name="Wu D."/>
            <person name="Madern D."/>
            <person name="Eisen J.A."/>
            <person name="Darling A.E."/>
            <person name="Facciotti M.T."/>
        </authorList>
    </citation>
    <scope>NUCLEOTIDE SEQUENCE [LARGE SCALE GENOMIC DNA]</scope>
    <source>
        <strain evidence="4 5">ATCC BAA-1512</strain>
    </source>
</reference>
<evidence type="ECO:0000313" key="4">
    <source>
        <dbReference type="EMBL" id="ELZ98898.1"/>
    </source>
</evidence>
<name>M0ISW5_9EURY</name>
<evidence type="ECO:0000313" key="5">
    <source>
        <dbReference type="Proteomes" id="UP000011550"/>
    </source>
</evidence>
<dbReference type="RefSeq" id="WP_008317400.1">
    <property type="nucleotide sequence ID" value="NZ_AOLN01000001.1"/>
</dbReference>
<dbReference type="OrthoDB" id="3164at2157"/>
<dbReference type="InterPro" id="IPR000917">
    <property type="entry name" value="Sulfatase_N"/>
</dbReference>
<dbReference type="InterPro" id="IPR017850">
    <property type="entry name" value="Alkaline_phosphatase_core_sf"/>
</dbReference>
<feature type="domain" description="Sulfatase N-terminal" evidence="3">
    <location>
        <begin position="42"/>
        <end position="340"/>
    </location>
</feature>
<dbReference type="PATRIC" id="fig|662479.7.peg.214"/>
<dbReference type="AlphaFoldDB" id="M0ISW5"/>
<dbReference type="STRING" id="662479.C440_01040"/>
<comment type="similarity">
    <text evidence="1">Belongs to the sulfatase family.</text>
</comment>
<feature type="region of interest" description="Disordered" evidence="2">
    <location>
        <begin position="103"/>
        <end position="130"/>
    </location>
</feature>
<dbReference type="GO" id="GO:0004065">
    <property type="term" value="F:arylsulfatase activity"/>
    <property type="evidence" value="ECO:0007669"/>
    <property type="project" value="TreeGrafter"/>
</dbReference>
<dbReference type="SUPFAM" id="SSF53649">
    <property type="entry name" value="Alkaline phosphatase-like"/>
    <property type="match status" value="1"/>
</dbReference>
<accession>M0ISW5</accession>
<organism evidence="4 5">
    <name type="scientific">Haloferax mucosum ATCC BAA-1512</name>
    <dbReference type="NCBI Taxonomy" id="662479"/>
    <lineage>
        <taxon>Archaea</taxon>
        <taxon>Methanobacteriati</taxon>
        <taxon>Methanobacteriota</taxon>
        <taxon>Stenosarchaea group</taxon>
        <taxon>Halobacteria</taxon>
        <taxon>Halobacteriales</taxon>
        <taxon>Haloferacaceae</taxon>
        <taxon>Haloferax</taxon>
    </lineage>
</organism>
<evidence type="ECO:0000256" key="1">
    <source>
        <dbReference type="ARBA" id="ARBA00008779"/>
    </source>
</evidence>
<dbReference type="PANTHER" id="PTHR42693">
    <property type="entry name" value="ARYLSULFATASE FAMILY MEMBER"/>
    <property type="match status" value="1"/>
</dbReference>
<dbReference type="Pfam" id="PF00884">
    <property type="entry name" value="Sulfatase"/>
    <property type="match status" value="1"/>
</dbReference>
<dbReference type="PANTHER" id="PTHR42693:SF33">
    <property type="entry name" value="ARYLSULFATASE"/>
    <property type="match status" value="1"/>
</dbReference>
<proteinExistence type="inferred from homology"/>